<organism evidence="1">
    <name type="scientific">hydrothermal vent metagenome</name>
    <dbReference type="NCBI Taxonomy" id="652676"/>
    <lineage>
        <taxon>unclassified sequences</taxon>
        <taxon>metagenomes</taxon>
        <taxon>ecological metagenomes</taxon>
    </lineage>
</organism>
<proteinExistence type="predicted"/>
<evidence type="ECO:0000313" key="1">
    <source>
        <dbReference type="EMBL" id="VAW84896.1"/>
    </source>
</evidence>
<gene>
    <name evidence="1" type="ORF">MNBD_GAMMA16-1564</name>
</gene>
<dbReference type="EMBL" id="UOFO01000055">
    <property type="protein sequence ID" value="VAW84896.1"/>
    <property type="molecule type" value="Genomic_DNA"/>
</dbReference>
<dbReference type="AlphaFoldDB" id="A0A3B0ZWC5"/>
<accession>A0A3B0ZWC5</accession>
<name>A0A3B0ZWC5_9ZZZZ</name>
<sequence length="409" mass="45130">MFFSYIKFQHQSGCQFMVAVLLCFLVVSSAYSGSREQAKRIHDRIAGVPPSALVLNSMAAYIDANEAISAANEALENSAFYHVTLKNMVTPWTNEEQTVFAPLNDYTATVIGIVRDDEDFRKVLYDNILYVGAGSLGLPAYSMSNNDHYVAMETQGIDLQKNLVQTAQSSVMDIPASASAGIMTSRAAARAFLIDGTNRAMFRFTMMNYLCNDMEQVKDITRAHDRVRQDVSRSPGGDSRIFMNSCVGCHSGMDPLAQAYAYYDFEYTDDADTGRMVYNGEGVSDPVTGSRVQGKYLINASNFKYGYVTTNDNWSNYWRNGQNALLGWDVGNQGLLGNGAGAKSMGMELANSEAFAQCQVEKVFKTICLRKPGTAADRTQISTMVTSFKTDNYNLKNIFAQTAVYCRGD</sequence>
<evidence type="ECO:0008006" key="2">
    <source>
        <dbReference type="Google" id="ProtNLM"/>
    </source>
</evidence>
<protein>
    <recommendedName>
        <fullName evidence="2">DUF1585 domain-containing protein</fullName>
    </recommendedName>
</protein>
<reference evidence="1" key="1">
    <citation type="submission" date="2018-06" db="EMBL/GenBank/DDBJ databases">
        <authorList>
            <person name="Zhirakovskaya E."/>
        </authorList>
    </citation>
    <scope>NUCLEOTIDE SEQUENCE</scope>
</reference>